<dbReference type="EC" id="2.1.1.329" evidence="4"/>
<dbReference type="InterPro" id="IPR029063">
    <property type="entry name" value="SAM-dependent_MTases_sf"/>
</dbReference>
<accession>A0A0A2BYU3</accession>
<dbReference type="CDD" id="cd02440">
    <property type="entry name" value="AdoMet_MTases"/>
    <property type="match status" value="1"/>
</dbReference>
<comment type="caution">
    <text evidence="5">The sequence shown here is derived from an EMBL/GenBank/DDBJ whole genome shotgun (WGS) entry which is preliminary data.</text>
</comment>
<evidence type="ECO:0000256" key="1">
    <source>
        <dbReference type="ARBA" id="ARBA00022603"/>
    </source>
</evidence>
<evidence type="ECO:0000256" key="4">
    <source>
        <dbReference type="HAMAP-Rule" id="MF_01982"/>
    </source>
</evidence>
<dbReference type="Pfam" id="PF01209">
    <property type="entry name" value="Ubie_methyltran"/>
    <property type="match status" value="1"/>
</dbReference>
<dbReference type="SUPFAM" id="SSF53335">
    <property type="entry name" value="S-adenosyl-L-methionine-dependent methyltransferases"/>
    <property type="match status" value="1"/>
</dbReference>
<dbReference type="UniPathway" id="UPA00995"/>
<evidence type="ECO:0000256" key="3">
    <source>
        <dbReference type="ARBA" id="ARBA00022691"/>
    </source>
</evidence>
<comment type="similarity">
    <text evidence="4">Belongs to the class I-like SAM-binding methyltransferase superfamily. MenG/UbiE family.</text>
</comment>
<dbReference type="Proteomes" id="UP000030392">
    <property type="component" value="Unassembled WGS sequence"/>
</dbReference>
<organism evidence="5 6">
    <name type="scientific">Prochlorococcus marinus str. PAC1</name>
    <dbReference type="NCBI Taxonomy" id="59924"/>
    <lineage>
        <taxon>Bacteria</taxon>
        <taxon>Bacillati</taxon>
        <taxon>Cyanobacteriota</taxon>
        <taxon>Cyanophyceae</taxon>
        <taxon>Synechococcales</taxon>
        <taxon>Prochlorococcaceae</taxon>
        <taxon>Prochlorococcus</taxon>
    </lineage>
</organism>
<dbReference type="NCBIfam" id="NF001244">
    <property type="entry name" value="PRK00216.1-5"/>
    <property type="match status" value="1"/>
</dbReference>
<evidence type="ECO:0000313" key="6">
    <source>
        <dbReference type="Proteomes" id="UP000030392"/>
    </source>
</evidence>
<dbReference type="RefSeq" id="WP_036906779.1">
    <property type="nucleotide sequence ID" value="NZ_CP138967.1"/>
</dbReference>
<gene>
    <name evidence="4" type="primary">menG</name>
    <name evidence="5" type="ORF">EV03_1628</name>
</gene>
<comment type="function">
    <text evidence="4">Methyltransferase required for the conversion of 2-phytyl-1,4-beta-naphthoquinol to phylloquinol.</text>
</comment>
<dbReference type="EMBL" id="JNAX01000015">
    <property type="protein sequence ID" value="KGG19248.1"/>
    <property type="molecule type" value="Genomic_DNA"/>
</dbReference>
<dbReference type="NCBIfam" id="TIGR01934">
    <property type="entry name" value="MenG_MenH_UbiE"/>
    <property type="match status" value="1"/>
</dbReference>
<dbReference type="GO" id="GO:0042372">
    <property type="term" value="P:phylloquinone biosynthetic process"/>
    <property type="evidence" value="ECO:0007669"/>
    <property type="project" value="UniProtKB-UniRule"/>
</dbReference>
<dbReference type="AlphaFoldDB" id="A0A0A2BYU3"/>
<dbReference type="GO" id="GO:0032259">
    <property type="term" value="P:methylation"/>
    <property type="evidence" value="ECO:0007669"/>
    <property type="project" value="UniProtKB-KW"/>
</dbReference>
<dbReference type="PANTHER" id="PTHR43591">
    <property type="entry name" value="METHYLTRANSFERASE"/>
    <property type="match status" value="1"/>
</dbReference>
<dbReference type="HAMAP" id="MF_01813">
    <property type="entry name" value="MenG_UbiE_methyltr"/>
    <property type="match status" value="1"/>
</dbReference>
<sequence>MRPGNTKAIEEMFNSISSKYDFLNDIFSFGLHRFWKTKLLDILHPTFGEKWIDLCCGTGDMSMLLARYIKSSKNITGIDSASQALLVARERSKQNYSSIEWINGDALKTSLTSHQFDGLLMAYGLRNLSSPYEGLKEAFRILKPGGRAGILDFRSFEGTSIQGLFQKIYLSCYVVPISSLFGLGKEYSYIKKSLVNFPSGEKQIHLALSAGFKKAKYQTLALGQMGILLLEA</sequence>
<keyword evidence="1 4" id="KW-0489">Methyltransferase</keyword>
<dbReference type="PROSITE" id="PS51608">
    <property type="entry name" value="SAM_MT_UBIE"/>
    <property type="match status" value="1"/>
</dbReference>
<evidence type="ECO:0000256" key="2">
    <source>
        <dbReference type="ARBA" id="ARBA00022679"/>
    </source>
</evidence>
<keyword evidence="3 4" id="KW-0949">S-adenosyl-L-methionine</keyword>
<name>A0A0A2BYU3_PROMR</name>
<reference evidence="6" key="1">
    <citation type="journal article" date="2014" name="Sci. Data">
        <title>Genomes of diverse isolates of the marine cyanobacterium Prochlorococcus.</title>
        <authorList>
            <person name="Biller S."/>
            <person name="Berube P."/>
            <person name="Thompson J."/>
            <person name="Kelly L."/>
            <person name="Roggensack S."/>
            <person name="Awad L."/>
            <person name="Roache-Johnson K."/>
            <person name="Ding H."/>
            <person name="Giovannoni S.J."/>
            <person name="Moore L.R."/>
            <person name="Chisholm S.W."/>
        </authorList>
    </citation>
    <scope>NUCLEOTIDE SEQUENCE [LARGE SCALE GENOMIC DNA]</scope>
    <source>
        <strain evidence="6">PAC1</strain>
    </source>
</reference>
<dbReference type="PANTHER" id="PTHR43591:SF24">
    <property type="entry name" value="2-METHOXY-6-POLYPRENYL-1,4-BENZOQUINOL METHYLASE, MITOCHONDRIAL"/>
    <property type="match status" value="1"/>
</dbReference>
<keyword evidence="2 4" id="KW-0808">Transferase</keyword>
<dbReference type="HAMAP" id="MF_01982">
    <property type="entry name" value="MenG_phylloquinone_subfam"/>
    <property type="match status" value="1"/>
</dbReference>
<dbReference type="InterPro" id="IPR004033">
    <property type="entry name" value="UbiE/COQ5_MeTrFase"/>
</dbReference>
<comment type="catalytic activity">
    <reaction evidence="4">
        <text>demethylphylloquinol + S-adenosyl-L-methionine = phylloquinol + S-adenosyl-L-homocysteine + H(+)</text>
        <dbReference type="Rhea" id="RHEA:40551"/>
        <dbReference type="ChEBI" id="CHEBI:15378"/>
        <dbReference type="ChEBI" id="CHEBI:28433"/>
        <dbReference type="ChEBI" id="CHEBI:57856"/>
        <dbReference type="ChEBI" id="CHEBI:59789"/>
        <dbReference type="ChEBI" id="CHEBI:87844"/>
        <dbReference type="EC" id="2.1.1.329"/>
    </reaction>
</comment>
<protein>
    <recommendedName>
        <fullName evidence="4">2-phytyl-1,4-naphtoquinone methyltransferase</fullName>
        <ecNumber evidence="4">2.1.1.329</ecNumber>
    </recommendedName>
    <alternativeName>
        <fullName evidence="4">Demethylphylloquinone methyltransferase</fullName>
    </alternativeName>
</protein>
<dbReference type="InterPro" id="IPR032904">
    <property type="entry name" value="MenG"/>
</dbReference>
<evidence type="ECO:0000313" key="5">
    <source>
        <dbReference type="EMBL" id="KGG19248.1"/>
    </source>
</evidence>
<proteinExistence type="inferred from homology"/>
<comment type="pathway">
    <text evidence="4">Cofactor biosynthesis; phylloquinone biosynthesis.</text>
</comment>
<dbReference type="GO" id="GO:0052624">
    <property type="term" value="F:2-phytyl-1,4-naphthoquinone methyltransferase activity"/>
    <property type="evidence" value="ECO:0007669"/>
    <property type="project" value="UniProtKB-EC"/>
</dbReference>
<dbReference type="Gene3D" id="3.40.50.150">
    <property type="entry name" value="Vaccinia Virus protein VP39"/>
    <property type="match status" value="1"/>
</dbReference>